<dbReference type="EMBL" id="CP021106">
    <property type="protein sequence ID" value="ARO86327.1"/>
    <property type="molecule type" value="Genomic_DNA"/>
</dbReference>
<evidence type="ECO:0000313" key="1">
    <source>
        <dbReference type="EMBL" id="ARO86327.1"/>
    </source>
</evidence>
<dbReference type="OrthoDB" id="5391020at2"/>
<dbReference type="AlphaFoldDB" id="A0A1W6SKK9"/>
<name>A0A1W6SKK9_9PROT</name>
<sequence length="453" mass="49408">MVLFRNAVLLLPLFLMLFLTIFSNEASALPAFARQTAMPCSACHVQAFGPGLTPTGRNFKLYGYTDKSEESTQLIPLSAMIRGSFTHTQRGQPDGAAEHFGSNNNATIDEAAIFYAGRISSKAGAFIEGTYDGVEKKVLLDNTDIRFADYADLAGNRFVYGVSLNNSPTVSDLWNTTPVWGFPWAASPLAPTQSAGTLIESLGGQVGGATAYMMWNDFLYIEGGGYTSLARNVQQTVGTFDAAQNKIDGGAPYWRVALQHNWHGHYGAIGSFGMHANVNPQRLQGAGTDQFTDFGFDATYQYLVNPKHILEFNATYIRENRDMNASLALGFAEKQSSSLDTVRIRGAYTFLQTYGLTLAYGQTSGTADNIIYSFADPITGSRSGKPDNQAITAEVSYIPFGKSTSAYSTLTNLRLTLQYVHYFQFNGGIRNYDGFGRNAAGNDTLYLNGWLAF</sequence>
<proteinExistence type="predicted"/>
<organism evidence="1 2">
    <name type="scientific">Nitrosospira lacus</name>
    <dbReference type="NCBI Taxonomy" id="1288494"/>
    <lineage>
        <taxon>Bacteria</taxon>
        <taxon>Pseudomonadati</taxon>
        <taxon>Pseudomonadota</taxon>
        <taxon>Betaproteobacteria</taxon>
        <taxon>Nitrosomonadales</taxon>
        <taxon>Nitrosomonadaceae</taxon>
        <taxon>Nitrosospira</taxon>
    </lineage>
</organism>
<dbReference type="RefSeq" id="WP_004180264.1">
    <property type="nucleotide sequence ID" value="NZ_CP021106.3"/>
</dbReference>
<evidence type="ECO:0000313" key="2">
    <source>
        <dbReference type="Proteomes" id="UP000012179"/>
    </source>
</evidence>
<dbReference type="KEGG" id="nlc:EBAPG3_000210"/>
<keyword evidence="2" id="KW-1185">Reference proteome</keyword>
<dbReference type="eggNOG" id="ENOG502Z9G8">
    <property type="taxonomic scope" value="Bacteria"/>
</dbReference>
<reference evidence="1 2" key="1">
    <citation type="journal article" date="2015" name="Int. J. Syst. Evol. Microbiol.">
        <title>Nitrosospira lacus sp. nov., a psychrotolerant, ammonia-oxidizing bacterium from sandy lake sediment.</title>
        <authorList>
            <person name="Urakawa H."/>
            <person name="Garcia J.C."/>
            <person name="Nielsen J.L."/>
            <person name="Le V.Q."/>
            <person name="Kozlowski J.A."/>
            <person name="Stein L.Y."/>
            <person name="Lim C.K."/>
            <person name="Pommerening-Roser A."/>
            <person name="Martens-Habbena W."/>
            <person name="Stahl D.A."/>
            <person name="Klotz M.G."/>
        </authorList>
    </citation>
    <scope>NUCLEOTIDE SEQUENCE [LARGE SCALE GENOMIC DNA]</scope>
    <source>
        <strain evidence="1 2">APG3</strain>
    </source>
</reference>
<accession>A0A1W6SKK9</accession>
<protein>
    <submittedName>
        <fullName evidence="1">Cytochrome C</fullName>
    </submittedName>
</protein>
<gene>
    <name evidence="1" type="ORF">EBAPG3_000210</name>
</gene>
<dbReference type="Proteomes" id="UP000012179">
    <property type="component" value="Chromosome"/>
</dbReference>